<comment type="caution">
    <text evidence="2">The sequence shown here is derived from an EMBL/GenBank/DDBJ whole genome shotgun (WGS) entry which is preliminary data.</text>
</comment>
<dbReference type="EMBL" id="JAFLCK010000009">
    <property type="protein sequence ID" value="MBN8660257.1"/>
    <property type="molecule type" value="Genomic_DNA"/>
</dbReference>
<evidence type="ECO:0000313" key="2">
    <source>
        <dbReference type="EMBL" id="MBN8660257.1"/>
    </source>
</evidence>
<sequence>MATNNNNVANDNTNRPSADRPIERPEAVNNQVADLLNDRQAIKQAGLGTDQSGQPLVTDNKGVQRLDFKPQDGMIASYMGNSPEQISRIAANGAGRGLESGEAKVVNGGDSPATKTEGAAEKGDRVKEASEKPEITPEKAREHYARVLEQTGMSPAAAEAVARQTLDRLGAVKDGGGADKAESRLKGTPAEQLERMAKGFENILNPKENFSGLDQQARQNIVKDLAHRIMSPSDFVNQGGKNTCALQALQKQHMEAGDPAKTVEMAESVVNKGYADLPGTNQDGSPMRVHVMRESLQPDKESGQPFSTSKHGTDGGLRGMGGQVLDALYGQAHADNYSIRRGLPTSADGFDKAGSIYTTAGANNPPFNIDGSRSNTGEAFLVRDKGEIKFLSSSPAITTYDREWLNQTFGGKPGSVLVHESADRGPQFAVDPDKPYPAHLNLKPNTYKTNDELKEKVAQIQNETGHSAQLLVHSDHLTGNSVMKGRVLHALTATMTDKGLVLDNQNGKNFDRVLDDRRLTIATDANNWDLGGSRVVAGRGVLPHGDGQPGGQQGDKPRTQPRESDAGSSDRGSSASGGGDAGRSANRPETDPNKDPLKDPLKDLTKDAQAREKEERDRYNRRKGRLAADGSFEPDTYVPDLDEYNKKSK</sequence>
<feature type="compositionally biased region" description="Low complexity" evidence="1">
    <location>
        <begin position="1"/>
        <end position="14"/>
    </location>
</feature>
<feature type="compositionally biased region" description="Basic and acidic residues" evidence="1">
    <location>
        <begin position="586"/>
        <end position="618"/>
    </location>
</feature>
<dbReference type="AlphaFoldDB" id="A0A8J7PLT5"/>
<feature type="region of interest" description="Disordered" evidence="1">
    <location>
        <begin position="43"/>
        <end position="63"/>
    </location>
</feature>
<feature type="region of interest" description="Disordered" evidence="1">
    <location>
        <begin position="296"/>
        <end position="316"/>
    </location>
</feature>
<feature type="region of interest" description="Disordered" evidence="1">
    <location>
        <begin position="529"/>
        <end position="649"/>
    </location>
</feature>
<evidence type="ECO:0000313" key="3">
    <source>
        <dbReference type="Proteomes" id="UP000664277"/>
    </source>
</evidence>
<organism evidence="2 3">
    <name type="scientific">Candidatus Obscuribacter phosphatis</name>
    <dbReference type="NCBI Taxonomy" id="1906157"/>
    <lineage>
        <taxon>Bacteria</taxon>
        <taxon>Bacillati</taxon>
        <taxon>Candidatus Melainabacteria</taxon>
        <taxon>Candidatus Obscuribacterales</taxon>
        <taxon>Candidatus Obscuribacteraceae</taxon>
        <taxon>Candidatus Obscuribacter</taxon>
    </lineage>
</organism>
<reference evidence="2" key="1">
    <citation type="submission" date="2021-02" db="EMBL/GenBank/DDBJ databases">
        <title>Genome-Resolved Metagenomics of a Microbial Community Performing Photosynthetic Biological Nutrient Removal.</title>
        <authorList>
            <person name="Mcdaniel E.A."/>
        </authorList>
    </citation>
    <scope>NUCLEOTIDE SEQUENCE</scope>
    <source>
        <strain evidence="2">UWPOB_OBS1</strain>
    </source>
</reference>
<evidence type="ECO:0000256" key="1">
    <source>
        <dbReference type="SAM" id="MobiDB-lite"/>
    </source>
</evidence>
<feature type="region of interest" description="Disordered" evidence="1">
    <location>
        <begin position="100"/>
        <end position="140"/>
    </location>
</feature>
<feature type="compositionally biased region" description="Basic and acidic residues" evidence="1">
    <location>
        <begin position="555"/>
        <end position="565"/>
    </location>
</feature>
<name>A0A8J7PLT5_9BACT</name>
<dbReference type="Proteomes" id="UP000664277">
    <property type="component" value="Unassembled WGS sequence"/>
</dbReference>
<feature type="compositionally biased region" description="Basic and acidic residues" evidence="1">
    <location>
        <begin position="17"/>
        <end position="26"/>
    </location>
</feature>
<gene>
    <name evidence="2" type="ORF">J0M35_07830</name>
</gene>
<accession>A0A8J7PLT5</accession>
<protein>
    <submittedName>
        <fullName evidence="2">Uncharacterized protein</fullName>
    </submittedName>
</protein>
<proteinExistence type="predicted"/>
<feature type="region of interest" description="Disordered" evidence="1">
    <location>
        <begin position="1"/>
        <end position="26"/>
    </location>
</feature>
<feature type="compositionally biased region" description="Basic and acidic residues" evidence="1">
    <location>
        <begin position="118"/>
        <end position="140"/>
    </location>
</feature>